<evidence type="ECO:0000313" key="2">
    <source>
        <dbReference type="EMBL" id="SCW55319.1"/>
    </source>
</evidence>
<keyword evidence="3" id="KW-1185">Reference proteome</keyword>
<proteinExistence type="predicted"/>
<protein>
    <submittedName>
        <fullName evidence="2">Uncharacterized protein</fullName>
    </submittedName>
</protein>
<dbReference type="Proteomes" id="UP000199150">
    <property type="component" value="Unassembled WGS sequence"/>
</dbReference>
<accession>A0A1G4RGI8</accession>
<keyword evidence="1" id="KW-1133">Transmembrane helix</keyword>
<organism evidence="2 3">
    <name type="scientific">Asticcacaulis taihuensis</name>
    <dbReference type="NCBI Taxonomy" id="260084"/>
    <lineage>
        <taxon>Bacteria</taxon>
        <taxon>Pseudomonadati</taxon>
        <taxon>Pseudomonadota</taxon>
        <taxon>Alphaproteobacteria</taxon>
        <taxon>Caulobacterales</taxon>
        <taxon>Caulobacteraceae</taxon>
        <taxon>Asticcacaulis</taxon>
    </lineage>
</organism>
<dbReference type="RefSeq" id="WP_170828259.1">
    <property type="nucleotide sequence ID" value="NZ_CBCRYE010000004.1"/>
</dbReference>
<sequence length="56" mass="5870">MSKSHTAENFSRFVVAMVVVVALIGAVVWAFSTFDSIGCAAGVPCHKGGEPTHVSY</sequence>
<evidence type="ECO:0000256" key="1">
    <source>
        <dbReference type="SAM" id="Phobius"/>
    </source>
</evidence>
<dbReference type="EMBL" id="FMTS01000002">
    <property type="protein sequence ID" value="SCW55319.1"/>
    <property type="molecule type" value="Genomic_DNA"/>
</dbReference>
<evidence type="ECO:0000313" key="3">
    <source>
        <dbReference type="Proteomes" id="UP000199150"/>
    </source>
</evidence>
<reference evidence="3" key="1">
    <citation type="submission" date="2016-10" db="EMBL/GenBank/DDBJ databases">
        <authorList>
            <person name="Varghese N."/>
            <person name="Submissions S."/>
        </authorList>
    </citation>
    <scope>NUCLEOTIDE SEQUENCE [LARGE SCALE GENOMIC DNA]</scope>
    <source>
        <strain evidence="3">CGMCC 1.3431</strain>
    </source>
</reference>
<keyword evidence="1" id="KW-0812">Transmembrane</keyword>
<keyword evidence="1" id="KW-0472">Membrane</keyword>
<gene>
    <name evidence="2" type="ORF">SAMN02927928_1851</name>
</gene>
<feature type="transmembrane region" description="Helical" evidence="1">
    <location>
        <begin position="12"/>
        <end position="31"/>
    </location>
</feature>
<name>A0A1G4RGI8_9CAUL</name>
<dbReference type="STRING" id="260084.SAMN02927928_1851"/>
<dbReference type="AlphaFoldDB" id="A0A1G4RGI8"/>